<protein>
    <submittedName>
        <fullName evidence="4">Ribosomal protein L13e like protein</fullName>
    </submittedName>
</protein>
<comment type="caution">
    <text evidence="4">The sequence shown here is derived from an EMBL/GenBank/DDBJ whole genome shotgun (WGS) entry which is preliminary data.</text>
</comment>
<keyword evidence="5" id="KW-1185">Reference proteome</keyword>
<proteinExistence type="inferred from homology"/>
<keyword evidence="2 4" id="KW-0689">Ribosomal protein</keyword>
<comment type="similarity">
    <text evidence="1">Belongs to the eukaryotic ribosomal protein eL13 family.</text>
</comment>
<dbReference type="InterPro" id="IPR001380">
    <property type="entry name" value="Ribosomal_eL13"/>
</dbReference>
<gene>
    <name evidence="4" type="ORF">ADUPG1_013689</name>
</gene>
<evidence type="ECO:0000256" key="3">
    <source>
        <dbReference type="ARBA" id="ARBA00023274"/>
    </source>
</evidence>
<dbReference type="Proteomes" id="UP001057375">
    <property type="component" value="Unassembled WGS sequence"/>
</dbReference>
<organism evidence="4 5">
    <name type="scientific">Aduncisulcus paluster</name>
    <dbReference type="NCBI Taxonomy" id="2918883"/>
    <lineage>
        <taxon>Eukaryota</taxon>
        <taxon>Metamonada</taxon>
        <taxon>Carpediemonas-like organisms</taxon>
        <taxon>Aduncisulcus</taxon>
    </lineage>
</organism>
<dbReference type="GO" id="GO:0005840">
    <property type="term" value="C:ribosome"/>
    <property type="evidence" value="ECO:0007669"/>
    <property type="project" value="UniProtKB-KW"/>
</dbReference>
<dbReference type="HAMAP" id="MF_00499">
    <property type="entry name" value="Ribosomal_eL13"/>
    <property type="match status" value="1"/>
</dbReference>
<dbReference type="EMBL" id="BQXS01012721">
    <property type="protein sequence ID" value="GKT27226.1"/>
    <property type="molecule type" value="Genomic_DNA"/>
</dbReference>
<keyword evidence="3" id="KW-0687">Ribonucleoprotein</keyword>
<evidence type="ECO:0000256" key="2">
    <source>
        <dbReference type="ARBA" id="ARBA00022980"/>
    </source>
</evidence>
<reference evidence="4" key="1">
    <citation type="submission" date="2022-03" db="EMBL/GenBank/DDBJ databases">
        <title>Draft genome sequence of Aduncisulcus paluster, a free-living microaerophilic Fornicata.</title>
        <authorList>
            <person name="Yuyama I."/>
            <person name="Kume K."/>
            <person name="Tamura T."/>
            <person name="Inagaki Y."/>
            <person name="Hashimoto T."/>
        </authorList>
    </citation>
    <scope>NUCLEOTIDE SEQUENCE</scope>
    <source>
        <strain evidence="4">NY0171</strain>
    </source>
</reference>
<evidence type="ECO:0000313" key="4">
    <source>
        <dbReference type="EMBL" id="GKT27226.1"/>
    </source>
</evidence>
<evidence type="ECO:0000313" key="5">
    <source>
        <dbReference type="Proteomes" id="UP001057375"/>
    </source>
</evidence>
<dbReference type="Pfam" id="PF01294">
    <property type="entry name" value="Ribosomal_L13e"/>
    <property type="match status" value="1"/>
</dbReference>
<accession>A0ABQ5K724</accession>
<name>A0ABQ5K724_9EUKA</name>
<evidence type="ECO:0000256" key="1">
    <source>
        <dbReference type="ARBA" id="ARBA00005640"/>
    </source>
</evidence>
<dbReference type="PANTHER" id="PTHR11722">
    <property type="entry name" value="60S RIBOSOMAL PROTEIN L13"/>
    <property type="match status" value="1"/>
</dbReference>
<sequence length="188" mass="21680">MRHNNPLPLQHRPKCHGMYKLWFNQAGRKARRRTTRQEKARAVFPRPVDGAVRPAVPGMTNLHNGKVRSGRGFTPAELKKCGLTAPYARTIGIAVDLRRTNKSEAVFERNVKRLQTYMDRLVIIKKGEDKKAFTQVRVALPVVREDRVFETREISDAEKKKCAYSITQGRRKMQKIRGRLAKKTEESE</sequence>
<dbReference type="PANTHER" id="PTHR11722:SF0">
    <property type="entry name" value="LARGE RIBOSOMAL SUBUNIT PROTEIN EL13"/>
    <property type="match status" value="1"/>
</dbReference>